<evidence type="ECO:0000313" key="11">
    <source>
        <dbReference type="Proteomes" id="UP001056819"/>
    </source>
</evidence>
<dbReference type="Pfam" id="PF13145">
    <property type="entry name" value="Rotamase_2"/>
    <property type="match status" value="1"/>
</dbReference>
<feature type="chain" id="PRO_5042115169" description="peptidylprolyl isomerase" evidence="8">
    <location>
        <begin position="24"/>
        <end position="293"/>
    </location>
</feature>
<evidence type="ECO:0000256" key="4">
    <source>
        <dbReference type="ARBA" id="ARBA00022729"/>
    </source>
</evidence>
<evidence type="ECO:0000256" key="5">
    <source>
        <dbReference type="ARBA" id="ARBA00023110"/>
    </source>
</evidence>
<dbReference type="PROSITE" id="PS50198">
    <property type="entry name" value="PPIC_PPIASE_2"/>
    <property type="match status" value="1"/>
</dbReference>
<dbReference type="InterPro" id="IPR000297">
    <property type="entry name" value="PPIase_PpiC"/>
</dbReference>
<accession>A0AAE9HXR5</accession>
<dbReference type="InterPro" id="IPR050245">
    <property type="entry name" value="PrsA_foldase"/>
</dbReference>
<name>A0AAE9HXR5_9NEIS</name>
<keyword evidence="5 7" id="KW-0697">Rotamase</keyword>
<dbReference type="RefSeq" id="WP_051532012.1">
    <property type="nucleotide sequence ID" value="NZ_CP097501.1"/>
</dbReference>
<evidence type="ECO:0000256" key="7">
    <source>
        <dbReference type="PROSITE-ProRule" id="PRU00278"/>
    </source>
</evidence>
<evidence type="ECO:0000259" key="9">
    <source>
        <dbReference type="PROSITE" id="PS50198"/>
    </source>
</evidence>
<keyword evidence="4 8" id="KW-0732">Signal</keyword>
<evidence type="ECO:0000256" key="6">
    <source>
        <dbReference type="ARBA" id="ARBA00023235"/>
    </source>
</evidence>
<dbReference type="SUPFAM" id="SSF109998">
    <property type="entry name" value="Triger factor/SurA peptide-binding domain-like"/>
    <property type="match status" value="1"/>
</dbReference>
<evidence type="ECO:0000256" key="1">
    <source>
        <dbReference type="ARBA" id="ARBA00000971"/>
    </source>
</evidence>
<dbReference type="Gene3D" id="1.10.8.1040">
    <property type="match status" value="1"/>
</dbReference>
<dbReference type="SUPFAM" id="SSF54534">
    <property type="entry name" value="FKBP-like"/>
    <property type="match status" value="1"/>
</dbReference>
<dbReference type="AlphaFoldDB" id="A0AAE9HXR5"/>
<gene>
    <name evidence="10" type="ORF">LNQ82_01260</name>
</gene>
<dbReference type="InterPro" id="IPR046357">
    <property type="entry name" value="PPIase_dom_sf"/>
</dbReference>
<evidence type="ECO:0000256" key="2">
    <source>
        <dbReference type="ARBA" id="ARBA00007656"/>
    </source>
</evidence>
<evidence type="ECO:0000256" key="8">
    <source>
        <dbReference type="SAM" id="SignalP"/>
    </source>
</evidence>
<dbReference type="EC" id="5.2.1.8" evidence="3"/>
<dbReference type="PANTHER" id="PTHR47245">
    <property type="entry name" value="PEPTIDYLPROLYL ISOMERASE"/>
    <property type="match status" value="1"/>
</dbReference>
<dbReference type="Gene3D" id="3.10.50.40">
    <property type="match status" value="1"/>
</dbReference>
<dbReference type="PANTHER" id="PTHR47245:SF1">
    <property type="entry name" value="FOLDASE PROTEIN PRSA"/>
    <property type="match status" value="1"/>
</dbReference>
<protein>
    <recommendedName>
        <fullName evidence="3">peptidylprolyl isomerase</fullName>
        <ecNumber evidence="3">5.2.1.8</ecNumber>
    </recommendedName>
</protein>
<comment type="catalytic activity">
    <reaction evidence="1">
        <text>[protein]-peptidylproline (omega=180) = [protein]-peptidylproline (omega=0)</text>
        <dbReference type="Rhea" id="RHEA:16237"/>
        <dbReference type="Rhea" id="RHEA-COMP:10747"/>
        <dbReference type="Rhea" id="RHEA-COMP:10748"/>
        <dbReference type="ChEBI" id="CHEBI:83833"/>
        <dbReference type="ChEBI" id="CHEBI:83834"/>
        <dbReference type="EC" id="5.2.1.8"/>
    </reaction>
</comment>
<proteinExistence type="inferred from homology"/>
<keyword evidence="6 7" id="KW-0413">Isomerase</keyword>
<dbReference type="Proteomes" id="UP001056819">
    <property type="component" value="Chromosome"/>
</dbReference>
<sequence length="293" mass="32949">MKMRLYQKAAATALLLVSAALSAQTVVTVNGTPVDSKDVERRARIFQANSNGQIQDGPELRNEITRELIIETLVTQEAKRLKLDKGSDYQKMESEALKALKAEGLDKDKNFQQNWADYRNHLLMRAYALDIARKNPISDAELRQQYQRIADYYRNSEEVQLGLIVTDKAEQARAALKELKAKKKFSEVAVKYSLRADAKQTGGIDPEYMPLKNLKEQNPTVYQAVSGLGKGQYTPSPLQEGNIGLILYVNDKRKVQLPAFEALKPEIEQNLHQIHWDAAVDALGQKAKIVPAK</sequence>
<comment type="similarity">
    <text evidence="2">Belongs to the PpiC/parvulin rotamase family.</text>
</comment>
<dbReference type="InterPro" id="IPR027304">
    <property type="entry name" value="Trigger_fact/SurA_dom_sf"/>
</dbReference>
<evidence type="ECO:0000313" key="10">
    <source>
        <dbReference type="EMBL" id="URD67820.1"/>
    </source>
</evidence>
<dbReference type="EMBL" id="CP097501">
    <property type="protein sequence ID" value="URD67820.1"/>
    <property type="molecule type" value="Genomic_DNA"/>
</dbReference>
<dbReference type="GO" id="GO:0003755">
    <property type="term" value="F:peptidyl-prolyl cis-trans isomerase activity"/>
    <property type="evidence" value="ECO:0007669"/>
    <property type="project" value="UniProtKB-KW"/>
</dbReference>
<feature type="domain" description="PpiC" evidence="9">
    <location>
        <begin position="156"/>
        <end position="251"/>
    </location>
</feature>
<feature type="signal peptide" evidence="8">
    <location>
        <begin position="1"/>
        <end position="23"/>
    </location>
</feature>
<organism evidence="10 11">
    <name type="scientific">Conchiformibius steedae DSM 2580</name>
    <dbReference type="NCBI Taxonomy" id="1121352"/>
    <lineage>
        <taxon>Bacteria</taxon>
        <taxon>Pseudomonadati</taxon>
        <taxon>Pseudomonadota</taxon>
        <taxon>Betaproteobacteria</taxon>
        <taxon>Neisseriales</taxon>
        <taxon>Neisseriaceae</taxon>
        <taxon>Conchiformibius</taxon>
    </lineage>
</organism>
<reference evidence="10" key="1">
    <citation type="submission" date="2022-05" db="EMBL/GenBank/DDBJ databases">
        <title>Alysiella filiformis genome sequencing.</title>
        <authorList>
            <person name="Viehboeck T."/>
        </authorList>
    </citation>
    <scope>NUCLEOTIDE SEQUENCE</scope>
    <source>
        <strain evidence="10">DSM 2580</strain>
    </source>
</reference>
<evidence type="ECO:0000256" key="3">
    <source>
        <dbReference type="ARBA" id="ARBA00013194"/>
    </source>
</evidence>